<name>A0ACC2N7L9_9HYME</name>
<accession>A0ACC2N7L9</accession>
<organism evidence="1 2">
    <name type="scientific">Eretmocerus hayati</name>
    <dbReference type="NCBI Taxonomy" id="131215"/>
    <lineage>
        <taxon>Eukaryota</taxon>
        <taxon>Metazoa</taxon>
        <taxon>Ecdysozoa</taxon>
        <taxon>Arthropoda</taxon>
        <taxon>Hexapoda</taxon>
        <taxon>Insecta</taxon>
        <taxon>Pterygota</taxon>
        <taxon>Neoptera</taxon>
        <taxon>Endopterygota</taxon>
        <taxon>Hymenoptera</taxon>
        <taxon>Apocrita</taxon>
        <taxon>Proctotrupomorpha</taxon>
        <taxon>Chalcidoidea</taxon>
        <taxon>Aphelinidae</taxon>
        <taxon>Aphelininae</taxon>
        <taxon>Eretmocerus</taxon>
    </lineage>
</organism>
<proteinExistence type="predicted"/>
<evidence type="ECO:0000313" key="2">
    <source>
        <dbReference type="Proteomes" id="UP001239111"/>
    </source>
</evidence>
<comment type="caution">
    <text evidence="1">The sequence shown here is derived from an EMBL/GenBank/DDBJ whole genome shotgun (WGS) entry which is preliminary data.</text>
</comment>
<reference evidence="1" key="1">
    <citation type="submission" date="2023-04" db="EMBL/GenBank/DDBJ databases">
        <title>A chromosome-level genome assembly of the parasitoid wasp Eretmocerus hayati.</title>
        <authorList>
            <person name="Zhong Y."/>
            <person name="Liu S."/>
            <person name="Liu Y."/>
        </authorList>
    </citation>
    <scope>NUCLEOTIDE SEQUENCE</scope>
    <source>
        <strain evidence="1">ZJU_SS_LIU_2023</strain>
    </source>
</reference>
<protein>
    <submittedName>
        <fullName evidence="1">Uncharacterized protein</fullName>
    </submittedName>
</protein>
<gene>
    <name evidence="1" type="ORF">QAD02_008842</name>
</gene>
<keyword evidence="2" id="KW-1185">Reference proteome</keyword>
<evidence type="ECO:0000313" key="1">
    <source>
        <dbReference type="EMBL" id="KAJ8667180.1"/>
    </source>
</evidence>
<dbReference type="Proteomes" id="UP001239111">
    <property type="component" value="Chromosome 4"/>
</dbReference>
<sequence length="361" mass="40781">MVNDISSGGCLGDKEDGPLFKFYEVIRDSGDEFMRQASRFQNITLFAPRNAAWEAPEVKAILQDTRRVKDILKMHFVREYLPLDVIERKTNRQVATSLERTNLYFDVAVGPSGNHSVTVEGGGVNASIITANIGATNGIIHIIDRVFGVPYSTVLDKLRTDPTLNSTYHLGNRYEFNEQLGNPKKRYTYFAPQDKAWIALEVWAPSVQKKLFMDDFSYHTKQILERHLAVGEDLTMKKLVECSKNGSCALKTMRDKVKVIVKENQEQIYPSSQGNQETSRTDNFYDENAIIPNYGGYIIEWNNKKYKVIRPDVACTNGIIHVIDGVLVSESDVQVTGSGSRSFVTFVLPNVLTILITKWLL</sequence>
<dbReference type="EMBL" id="CM056744">
    <property type="protein sequence ID" value="KAJ8667180.1"/>
    <property type="molecule type" value="Genomic_DNA"/>
</dbReference>